<evidence type="ECO:0008006" key="4">
    <source>
        <dbReference type="Google" id="ProtNLM"/>
    </source>
</evidence>
<protein>
    <recommendedName>
        <fullName evidence="4">Secreted protein</fullName>
    </recommendedName>
</protein>
<sequence length="63" mass="7086">MSLAKALQSNLFLFIFLEVESALSFEGICPSTLVQRPTNIIISHAVRRAFWHPVLQQSSNQLS</sequence>
<evidence type="ECO:0000256" key="1">
    <source>
        <dbReference type="SAM" id="SignalP"/>
    </source>
</evidence>
<proteinExistence type="predicted"/>
<feature type="signal peptide" evidence="1">
    <location>
        <begin position="1"/>
        <end position="21"/>
    </location>
</feature>
<keyword evidence="3" id="KW-1185">Reference proteome</keyword>
<dbReference type="EMBL" id="OZ021741">
    <property type="protein sequence ID" value="CAK9325929.1"/>
    <property type="molecule type" value="Genomic_DNA"/>
</dbReference>
<keyword evidence="1" id="KW-0732">Signal</keyword>
<evidence type="ECO:0000313" key="3">
    <source>
        <dbReference type="Proteomes" id="UP001642487"/>
    </source>
</evidence>
<organism evidence="2 3">
    <name type="scientific">Citrullus colocynthis</name>
    <name type="common">colocynth</name>
    <dbReference type="NCBI Taxonomy" id="252529"/>
    <lineage>
        <taxon>Eukaryota</taxon>
        <taxon>Viridiplantae</taxon>
        <taxon>Streptophyta</taxon>
        <taxon>Embryophyta</taxon>
        <taxon>Tracheophyta</taxon>
        <taxon>Spermatophyta</taxon>
        <taxon>Magnoliopsida</taxon>
        <taxon>eudicotyledons</taxon>
        <taxon>Gunneridae</taxon>
        <taxon>Pentapetalae</taxon>
        <taxon>rosids</taxon>
        <taxon>fabids</taxon>
        <taxon>Cucurbitales</taxon>
        <taxon>Cucurbitaceae</taxon>
        <taxon>Benincaseae</taxon>
        <taxon>Citrullus</taxon>
    </lineage>
</organism>
<evidence type="ECO:0000313" key="2">
    <source>
        <dbReference type="EMBL" id="CAK9325929.1"/>
    </source>
</evidence>
<name>A0ABP0Z043_9ROSI</name>
<dbReference type="Proteomes" id="UP001642487">
    <property type="component" value="Chromosome 7"/>
</dbReference>
<feature type="chain" id="PRO_5047003864" description="Secreted protein" evidence="1">
    <location>
        <begin position="22"/>
        <end position="63"/>
    </location>
</feature>
<accession>A0ABP0Z043</accession>
<reference evidence="2 3" key="1">
    <citation type="submission" date="2024-03" db="EMBL/GenBank/DDBJ databases">
        <authorList>
            <person name="Gkanogiannis A."/>
            <person name="Becerra Lopez-Lavalle L."/>
        </authorList>
    </citation>
    <scope>NUCLEOTIDE SEQUENCE [LARGE SCALE GENOMIC DNA]</scope>
</reference>
<gene>
    <name evidence="2" type="ORF">CITCOLO1_LOCUS18208</name>
</gene>